<organism evidence="1 2">
    <name type="scientific">Clitoria ternatea</name>
    <name type="common">Butterfly pea</name>
    <dbReference type="NCBI Taxonomy" id="43366"/>
    <lineage>
        <taxon>Eukaryota</taxon>
        <taxon>Viridiplantae</taxon>
        <taxon>Streptophyta</taxon>
        <taxon>Embryophyta</taxon>
        <taxon>Tracheophyta</taxon>
        <taxon>Spermatophyta</taxon>
        <taxon>Magnoliopsida</taxon>
        <taxon>eudicotyledons</taxon>
        <taxon>Gunneridae</taxon>
        <taxon>Pentapetalae</taxon>
        <taxon>rosids</taxon>
        <taxon>fabids</taxon>
        <taxon>Fabales</taxon>
        <taxon>Fabaceae</taxon>
        <taxon>Papilionoideae</taxon>
        <taxon>50 kb inversion clade</taxon>
        <taxon>NPAAA clade</taxon>
        <taxon>indigoferoid/millettioid clade</taxon>
        <taxon>Phaseoleae</taxon>
        <taxon>Clitoria</taxon>
    </lineage>
</organism>
<dbReference type="Proteomes" id="UP001359559">
    <property type="component" value="Unassembled WGS sequence"/>
</dbReference>
<evidence type="ECO:0000313" key="2">
    <source>
        <dbReference type="Proteomes" id="UP001359559"/>
    </source>
</evidence>
<dbReference type="AlphaFoldDB" id="A0AAN9ISX3"/>
<dbReference type="EMBL" id="JAYKXN010000005">
    <property type="protein sequence ID" value="KAK7285730.1"/>
    <property type="molecule type" value="Genomic_DNA"/>
</dbReference>
<reference evidence="1 2" key="1">
    <citation type="submission" date="2024-01" db="EMBL/GenBank/DDBJ databases">
        <title>The genomes of 5 underutilized Papilionoideae crops provide insights into root nodulation and disease resistance.</title>
        <authorList>
            <person name="Yuan L."/>
        </authorList>
    </citation>
    <scope>NUCLEOTIDE SEQUENCE [LARGE SCALE GENOMIC DNA]</scope>
    <source>
        <strain evidence="1">LY-2023</strain>
        <tissue evidence="1">Leaf</tissue>
    </source>
</reference>
<gene>
    <name evidence="1" type="ORF">RJT34_20510</name>
</gene>
<name>A0AAN9ISX3_CLITE</name>
<comment type="caution">
    <text evidence="1">The sequence shown here is derived from an EMBL/GenBank/DDBJ whole genome shotgun (WGS) entry which is preliminary data.</text>
</comment>
<proteinExistence type="predicted"/>
<sequence>MGNACFGKKRSDNVVVHPVLQGVTIKVRMTKTQLNHMMITNANSELARLIVRECSQGRLHAPKHTSICSSQHSDLSAFSSGKSLRMNYFESLDKAI</sequence>
<protein>
    <submittedName>
        <fullName evidence="1">Uncharacterized protein</fullName>
    </submittedName>
</protein>
<keyword evidence="2" id="KW-1185">Reference proteome</keyword>
<accession>A0AAN9ISX3</accession>
<evidence type="ECO:0000313" key="1">
    <source>
        <dbReference type="EMBL" id="KAK7285730.1"/>
    </source>
</evidence>